<dbReference type="SUPFAM" id="SSF49899">
    <property type="entry name" value="Concanavalin A-like lectins/glucanases"/>
    <property type="match status" value="1"/>
</dbReference>
<proteinExistence type="inferred from homology"/>
<dbReference type="Proteomes" id="UP000722485">
    <property type="component" value="Unassembled WGS sequence"/>
</dbReference>
<gene>
    <name evidence="5" type="ORF">G7Z17_g4939</name>
</gene>
<name>A0A9P5H7S3_9HYPO</name>
<organism evidence="5 6">
    <name type="scientific">Cylindrodendrum hubeiense</name>
    <dbReference type="NCBI Taxonomy" id="595255"/>
    <lineage>
        <taxon>Eukaryota</taxon>
        <taxon>Fungi</taxon>
        <taxon>Dikarya</taxon>
        <taxon>Ascomycota</taxon>
        <taxon>Pezizomycotina</taxon>
        <taxon>Sordariomycetes</taxon>
        <taxon>Hypocreomycetidae</taxon>
        <taxon>Hypocreales</taxon>
        <taxon>Nectriaceae</taxon>
        <taxon>Cylindrodendrum</taxon>
    </lineage>
</organism>
<keyword evidence="4" id="KW-0732">Signal</keyword>
<dbReference type="PANTHER" id="PTHR34002:SF9">
    <property type="entry name" value="XYLOGLUCAN-SPECIFIC ENDO-BETA-1,4-GLUCANASE A"/>
    <property type="match status" value="1"/>
</dbReference>
<dbReference type="Gene3D" id="2.60.120.180">
    <property type="match status" value="1"/>
</dbReference>
<dbReference type="InterPro" id="IPR013319">
    <property type="entry name" value="GH11/12"/>
</dbReference>
<comment type="caution">
    <text evidence="5">The sequence shown here is derived from an EMBL/GenBank/DDBJ whole genome shotgun (WGS) entry which is preliminary data.</text>
</comment>
<dbReference type="InterPro" id="IPR013320">
    <property type="entry name" value="ConA-like_dom_sf"/>
</dbReference>
<feature type="region of interest" description="Disordered" evidence="3">
    <location>
        <begin position="17"/>
        <end position="43"/>
    </location>
</feature>
<evidence type="ECO:0000256" key="4">
    <source>
        <dbReference type="SAM" id="SignalP"/>
    </source>
</evidence>
<dbReference type="InterPro" id="IPR002594">
    <property type="entry name" value="GH12"/>
</dbReference>
<feature type="chain" id="PRO_5040289666" evidence="4">
    <location>
        <begin position="16"/>
        <end position="141"/>
    </location>
</feature>
<protein>
    <submittedName>
        <fullName evidence="5">Uncharacterized protein</fullName>
    </submittedName>
</protein>
<sequence length="141" mass="14819">MKCAIIAALAGLAAATPAHRPPKRSPSAANTNSTEKCTANNGLTSDGAVAWYVDWAWSGSDGEVKWYPDAVVEIEMNELSAIPNIPSQWTWTDDIVANVACDLFTSSTDGGDYEYEVLIWLDALGGAGLISATAASSPPSR</sequence>
<keyword evidence="2" id="KW-0119">Carbohydrate metabolism</keyword>
<keyword evidence="2" id="KW-0326">Glycosidase</keyword>
<accession>A0A9P5H7S3</accession>
<comment type="similarity">
    <text evidence="1 2">Belongs to the glycosyl hydrolase 12 (cellulase H) family.</text>
</comment>
<dbReference type="AlphaFoldDB" id="A0A9P5H7S3"/>
<dbReference type="PANTHER" id="PTHR34002">
    <property type="entry name" value="BLR1656 PROTEIN"/>
    <property type="match status" value="1"/>
</dbReference>
<keyword evidence="2" id="KW-0624">Polysaccharide degradation</keyword>
<evidence type="ECO:0000256" key="2">
    <source>
        <dbReference type="RuleBase" id="RU361163"/>
    </source>
</evidence>
<feature type="signal peptide" evidence="4">
    <location>
        <begin position="1"/>
        <end position="15"/>
    </location>
</feature>
<evidence type="ECO:0000313" key="6">
    <source>
        <dbReference type="Proteomes" id="UP000722485"/>
    </source>
</evidence>
<dbReference type="OrthoDB" id="89349at2759"/>
<reference evidence="5" key="1">
    <citation type="submission" date="2020-03" db="EMBL/GenBank/DDBJ databases">
        <title>Draft Genome Sequence of Cylindrodendrum hubeiense.</title>
        <authorList>
            <person name="Buettner E."/>
            <person name="Kellner H."/>
        </authorList>
    </citation>
    <scope>NUCLEOTIDE SEQUENCE</scope>
    <source>
        <strain evidence="5">IHI 201604</strain>
    </source>
</reference>
<dbReference type="Pfam" id="PF01670">
    <property type="entry name" value="Glyco_hydro_12"/>
    <property type="match status" value="1"/>
</dbReference>
<evidence type="ECO:0000313" key="5">
    <source>
        <dbReference type="EMBL" id="KAF7551531.1"/>
    </source>
</evidence>
<dbReference type="EMBL" id="JAANBB010000076">
    <property type="protein sequence ID" value="KAF7551531.1"/>
    <property type="molecule type" value="Genomic_DNA"/>
</dbReference>
<dbReference type="GO" id="GO:0000272">
    <property type="term" value="P:polysaccharide catabolic process"/>
    <property type="evidence" value="ECO:0007669"/>
    <property type="project" value="UniProtKB-KW"/>
</dbReference>
<keyword evidence="6" id="KW-1185">Reference proteome</keyword>
<evidence type="ECO:0000256" key="1">
    <source>
        <dbReference type="ARBA" id="ARBA00005519"/>
    </source>
</evidence>
<evidence type="ECO:0000256" key="3">
    <source>
        <dbReference type="SAM" id="MobiDB-lite"/>
    </source>
</evidence>
<dbReference type="GO" id="GO:0008810">
    <property type="term" value="F:cellulase activity"/>
    <property type="evidence" value="ECO:0007669"/>
    <property type="project" value="InterPro"/>
</dbReference>
<feature type="compositionally biased region" description="Polar residues" evidence="3">
    <location>
        <begin position="27"/>
        <end position="43"/>
    </location>
</feature>
<keyword evidence="2" id="KW-0378">Hydrolase</keyword>